<evidence type="ECO:0000256" key="1">
    <source>
        <dbReference type="ARBA" id="ARBA00004123"/>
    </source>
</evidence>
<feature type="compositionally biased region" description="Basic residues" evidence="5">
    <location>
        <begin position="339"/>
        <end position="350"/>
    </location>
</feature>
<dbReference type="PANTHER" id="PTHR13112:SF0">
    <property type="entry name" value="FI21285P1"/>
    <property type="match status" value="1"/>
</dbReference>
<protein>
    <recommendedName>
        <fullName evidence="6">UPF3 domain-containing protein</fullName>
    </recommendedName>
</protein>
<evidence type="ECO:0000259" key="6">
    <source>
        <dbReference type="Pfam" id="PF03467"/>
    </source>
</evidence>
<dbReference type="GO" id="GO:0005730">
    <property type="term" value="C:nucleolus"/>
    <property type="evidence" value="ECO:0007669"/>
    <property type="project" value="TreeGrafter"/>
</dbReference>
<feature type="compositionally biased region" description="Basic residues" evidence="5">
    <location>
        <begin position="294"/>
        <end position="307"/>
    </location>
</feature>
<evidence type="ECO:0000313" key="7">
    <source>
        <dbReference type="EMBL" id="KAL0479438.1"/>
    </source>
</evidence>
<feature type="region of interest" description="Disordered" evidence="5">
    <location>
        <begin position="1"/>
        <end position="102"/>
    </location>
</feature>
<dbReference type="CDD" id="cd12455">
    <property type="entry name" value="RRM_like_Smg4_UPF3"/>
    <property type="match status" value="1"/>
</dbReference>
<keyword evidence="4" id="KW-0539">Nucleus</keyword>
<dbReference type="InterPro" id="IPR005120">
    <property type="entry name" value="UPF3_dom"/>
</dbReference>
<feature type="compositionally biased region" description="Polar residues" evidence="5">
    <location>
        <begin position="68"/>
        <end position="78"/>
    </location>
</feature>
<gene>
    <name evidence="7" type="ORF">AKO1_007667</name>
</gene>
<evidence type="ECO:0000313" key="8">
    <source>
        <dbReference type="Proteomes" id="UP001431209"/>
    </source>
</evidence>
<dbReference type="InterPro" id="IPR012677">
    <property type="entry name" value="Nucleotide-bd_a/b_plait_sf"/>
</dbReference>
<feature type="compositionally biased region" description="Low complexity" evidence="5">
    <location>
        <begin position="314"/>
        <end position="327"/>
    </location>
</feature>
<evidence type="ECO:0000256" key="3">
    <source>
        <dbReference type="ARBA" id="ARBA00023161"/>
    </source>
</evidence>
<evidence type="ECO:0000256" key="4">
    <source>
        <dbReference type="ARBA" id="ARBA00023242"/>
    </source>
</evidence>
<dbReference type="GO" id="GO:0003729">
    <property type="term" value="F:mRNA binding"/>
    <property type="evidence" value="ECO:0007669"/>
    <property type="project" value="TreeGrafter"/>
</dbReference>
<proteinExistence type="inferred from homology"/>
<dbReference type="InterPro" id="IPR039722">
    <property type="entry name" value="Upf3"/>
</dbReference>
<dbReference type="SUPFAM" id="SSF54928">
    <property type="entry name" value="RNA-binding domain, RBD"/>
    <property type="match status" value="1"/>
</dbReference>
<accession>A0AAW2YRC5</accession>
<organism evidence="7 8">
    <name type="scientific">Acrasis kona</name>
    <dbReference type="NCBI Taxonomy" id="1008807"/>
    <lineage>
        <taxon>Eukaryota</taxon>
        <taxon>Discoba</taxon>
        <taxon>Heterolobosea</taxon>
        <taxon>Tetramitia</taxon>
        <taxon>Eutetramitia</taxon>
        <taxon>Acrasidae</taxon>
        <taxon>Acrasis</taxon>
    </lineage>
</organism>
<reference evidence="7 8" key="1">
    <citation type="submission" date="2024-03" db="EMBL/GenBank/DDBJ databases">
        <title>The Acrasis kona genome and developmental transcriptomes reveal deep origins of eukaryotic multicellular pathways.</title>
        <authorList>
            <person name="Sheikh S."/>
            <person name="Fu C.-J."/>
            <person name="Brown M.W."/>
            <person name="Baldauf S.L."/>
        </authorList>
    </citation>
    <scope>NUCLEOTIDE SEQUENCE [LARGE SCALE GENOMIC DNA]</scope>
    <source>
        <strain evidence="7 8">ATCC MYA-3509</strain>
    </source>
</reference>
<keyword evidence="8" id="KW-1185">Reference proteome</keyword>
<sequence length="361" mass="40176">MNEGSPLIPTHEVSGEGANRPKLPSSRGRGRGRGTRPNQDAQAPQQTPPPMRDNKPTRGKPKPRPTSRDATAGQQSTAKDGAPSKHEVKEAQPLGSRKRNKTKLVVRNLPYNLKEENFIQQLPQRYKMPPTFVNLHPSIIDWFYYASGTTSNLYTVPSVAYLNFVNTDEVFRFTDDVNLKTFSVVTIDSNNDTSNDDSIAKNELKCLVEYAPFQKISNDTKGLRDPRMNTIEQDEDYISFQESLNKKVQKTIVSAEKQLELSQEKDRELLEASGGVLPEVSTPLLDSLINKSNEKKKKNAGAPKNKRRDSTNTAAPAPASSHSESMPLNASSTSPPVDKKKHLPRKRFKKPGVPSEQQDST</sequence>
<comment type="similarity">
    <text evidence="2">Belongs to the RENT3 family.</text>
</comment>
<name>A0AAW2YRC5_9EUKA</name>
<dbReference type="Gene3D" id="3.30.70.330">
    <property type="match status" value="1"/>
</dbReference>
<feature type="region of interest" description="Disordered" evidence="5">
    <location>
        <begin position="288"/>
        <end position="361"/>
    </location>
</feature>
<dbReference type="GO" id="GO:0000184">
    <property type="term" value="P:nuclear-transcribed mRNA catabolic process, nonsense-mediated decay"/>
    <property type="evidence" value="ECO:0007669"/>
    <property type="project" value="UniProtKB-KW"/>
</dbReference>
<evidence type="ECO:0000256" key="5">
    <source>
        <dbReference type="SAM" id="MobiDB-lite"/>
    </source>
</evidence>
<dbReference type="PANTHER" id="PTHR13112">
    <property type="entry name" value="UPF3 REGULATOR OF NONSENSE TRANSCRIPTS-LIKE PROTEIN"/>
    <property type="match status" value="1"/>
</dbReference>
<evidence type="ECO:0000256" key="2">
    <source>
        <dbReference type="ARBA" id="ARBA00005991"/>
    </source>
</evidence>
<dbReference type="GO" id="GO:0005737">
    <property type="term" value="C:cytoplasm"/>
    <property type="evidence" value="ECO:0007669"/>
    <property type="project" value="TreeGrafter"/>
</dbReference>
<comment type="caution">
    <text evidence="7">The sequence shown here is derived from an EMBL/GenBank/DDBJ whole genome shotgun (WGS) entry which is preliminary data.</text>
</comment>
<dbReference type="Pfam" id="PF03467">
    <property type="entry name" value="Smg4_UPF3"/>
    <property type="match status" value="1"/>
</dbReference>
<comment type="subcellular location">
    <subcellularLocation>
        <location evidence="1">Nucleus</location>
    </subcellularLocation>
</comment>
<dbReference type="InterPro" id="IPR035979">
    <property type="entry name" value="RBD_domain_sf"/>
</dbReference>
<dbReference type="AlphaFoldDB" id="A0AAW2YRC5"/>
<dbReference type="Proteomes" id="UP001431209">
    <property type="component" value="Unassembled WGS sequence"/>
</dbReference>
<keyword evidence="3" id="KW-0866">Nonsense-mediated mRNA decay</keyword>
<dbReference type="GO" id="GO:0045727">
    <property type="term" value="P:positive regulation of translation"/>
    <property type="evidence" value="ECO:0007669"/>
    <property type="project" value="TreeGrafter"/>
</dbReference>
<feature type="domain" description="UPF3" evidence="6">
    <location>
        <begin position="100"/>
        <end position="292"/>
    </location>
</feature>
<dbReference type="EMBL" id="JAOPGA020000556">
    <property type="protein sequence ID" value="KAL0479438.1"/>
    <property type="molecule type" value="Genomic_DNA"/>
</dbReference>